<dbReference type="KEGG" id="xya:ET471_01525"/>
<name>A0A4P6F103_9MICO</name>
<evidence type="ECO:0000256" key="1">
    <source>
        <dbReference type="SAM" id="Phobius"/>
    </source>
</evidence>
<feature type="transmembrane region" description="Helical" evidence="1">
    <location>
        <begin position="211"/>
        <end position="227"/>
    </location>
</feature>
<evidence type="ECO:0000313" key="4">
    <source>
        <dbReference type="Proteomes" id="UP000292118"/>
    </source>
</evidence>
<feature type="transmembrane region" description="Helical" evidence="1">
    <location>
        <begin position="419"/>
        <end position="438"/>
    </location>
</feature>
<proteinExistence type="predicted"/>
<sequence>MRRALAAVPVLVWLAVALFLTTSLAQTLVLPNGRSPDERQHVDLVVKAATGQAWPWPDPGTATIATGSGASQFLPSNRLDGPQHLPLVDVPARGERASYLDAGGAEPWASVRADGVTRAVRNQLVQHPPLYYLAGGALLNLWPDWQHAPFDQVWLTLRWANALLLAPLPLLVWAVARRLRLPAPLPVAAALVPFAVPELTRLAASVNNDNLLVLLFAVVTVLLARVVTGDASRRTGVLLGVLTTAALLTKGFALLLPAWIALAYAVLWWRSRTRAPVVALGLAAACAVPGALWWVRNLVLFGRVQPAGNRVHQVSPEPLYSWSDGGWHWLGRLLDRFVTTFAVQDGSARLARDASWWGAHVLLVLVLAGLALTLARGALRRADVAVLVLPTVALGGIVAAGSWETFTTVHTMAAMQGRYLYGGLAGMAVAALAAAGALAPRRRRFVSLGVLGVALVVHAAYQVDVWQLYWTAPGRSLADAARAASHLYPFGTGVQAIVLTAAAAALVTCVVATVRAASAAAPDDVEIRVRRRGA</sequence>
<dbReference type="OrthoDB" id="3265695at2"/>
<dbReference type="InterPro" id="IPR038731">
    <property type="entry name" value="RgtA/B/C-like"/>
</dbReference>
<keyword evidence="1" id="KW-0812">Transmembrane</keyword>
<feature type="transmembrane region" description="Helical" evidence="1">
    <location>
        <begin position="445"/>
        <end position="463"/>
    </location>
</feature>
<feature type="transmembrane region" description="Helical" evidence="1">
    <location>
        <begin position="384"/>
        <end position="403"/>
    </location>
</feature>
<accession>A0A4P6F103</accession>
<keyword evidence="4" id="KW-1185">Reference proteome</keyword>
<feature type="transmembrane region" description="Helical" evidence="1">
    <location>
        <begin position="276"/>
        <end position="295"/>
    </location>
</feature>
<feature type="domain" description="Glycosyltransferase RgtA/B/C/D-like" evidence="2">
    <location>
        <begin position="156"/>
        <end position="293"/>
    </location>
</feature>
<protein>
    <recommendedName>
        <fullName evidence="2">Glycosyltransferase RgtA/B/C/D-like domain-containing protein</fullName>
    </recommendedName>
</protein>
<keyword evidence="1" id="KW-1133">Transmembrane helix</keyword>
<feature type="transmembrane region" description="Helical" evidence="1">
    <location>
        <begin position="354"/>
        <end position="372"/>
    </location>
</feature>
<feature type="transmembrane region" description="Helical" evidence="1">
    <location>
        <begin position="496"/>
        <end position="521"/>
    </location>
</feature>
<feature type="transmembrane region" description="Helical" evidence="1">
    <location>
        <begin position="247"/>
        <end position="269"/>
    </location>
</feature>
<dbReference type="Proteomes" id="UP000292118">
    <property type="component" value="Chromosome"/>
</dbReference>
<gene>
    <name evidence="3" type="ORF">ET471_01525</name>
</gene>
<feature type="transmembrane region" description="Helical" evidence="1">
    <location>
        <begin position="159"/>
        <end position="176"/>
    </location>
</feature>
<dbReference type="AlphaFoldDB" id="A0A4P6F103"/>
<evidence type="ECO:0000259" key="2">
    <source>
        <dbReference type="Pfam" id="PF13231"/>
    </source>
</evidence>
<organism evidence="3 4">
    <name type="scientific">Xylanimonas protaetiae</name>
    <dbReference type="NCBI Taxonomy" id="2509457"/>
    <lineage>
        <taxon>Bacteria</taxon>
        <taxon>Bacillati</taxon>
        <taxon>Actinomycetota</taxon>
        <taxon>Actinomycetes</taxon>
        <taxon>Micrococcales</taxon>
        <taxon>Promicromonosporaceae</taxon>
        <taxon>Xylanimonas</taxon>
    </lineage>
</organism>
<evidence type="ECO:0000313" key="3">
    <source>
        <dbReference type="EMBL" id="QAY68886.1"/>
    </source>
</evidence>
<dbReference type="Pfam" id="PF13231">
    <property type="entry name" value="PMT_2"/>
    <property type="match status" value="1"/>
</dbReference>
<reference evidence="3 4" key="1">
    <citation type="submission" date="2019-01" db="EMBL/GenBank/DDBJ databases">
        <title>Genome sequencing of strain FW10M-9.</title>
        <authorList>
            <person name="Heo J."/>
            <person name="Kim S.-J."/>
            <person name="Kim J.-S."/>
            <person name="Hong S.-B."/>
            <person name="Kwon S.-W."/>
        </authorList>
    </citation>
    <scope>NUCLEOTIDE SEQUENCE [LARGE SCALE GENOMIC DNA]</scope>
    <source>
        <strain evidence="3 4">FW10M-9</strain>
    </source>
</reference>
<dbReference type="EMBL" id="CP035493">
    <property type="protein sequence ID" value="QAY68886.1"/>
    <property type="molecule type" value="Genomic_DNA"/>
</dbReference>
<dbReference type="RefSeq" id="WP_129186288.1">
    <property type="nucleotide sequence ID" value="NZ_CP035493.1"/>
</dbReference>
<keyword evidence="1" id="KW-0472">Membrane</keyword>